<dbReference type="Proteomes" id="UP000219621">
    <property type="component" value="Unassembled WGS sequence"/>
</dbReference>
<name>A0A286G736_9PROT</name>
<accession>A0A286G736</accession>
<evidence type="ECO:0000313" key="2">
    <source>
        <dbReference type="EMBL" id="SOD90784.1"/>
    </source>
</evidence>
<evidence type="ECO:0000313" key="3">
    <source>
        <dbReference type="Proteomes" id="UP000219621"/>
    </source>
</evidence>
<proteinExistence type="predicted"/>
<dbReference type="InterPro" id="IPR018648">
    <property type="entry name" value="DUF2076"/>
</dbReference>
<evidence type="ECO:0000256" key="1">
    <source>
        <dbReference type="SAM" id="MobiDB-lite"/>
    </source>
</evidence>
<feature type="compositionally biased region" description="Acidic residues" evidence="1">
    <location>
        <begin position="158"/>
        <end position="178"/>
    </location>
</feature>
<protein>
    <recommendedName>
        <fullName evidence="4">DUF2076 domain-containing protein</fullName>
    </recommendedName>
</protein>
<sequence length="178" mass="18336">MDANDRALIDGVFDKVAQAESQAGPRDADAEALIASHLQKQPHAAYYMAQGIVMLEESLKVAQNRIEQLEASLRQPAGGGLLGGLFGGGGPRGVPAPVPATQQSPILARAAHAQQHPHGGGFMAGAGQTMMAVAGGLVLGNLLSAALMPDMAQAAEAPAEDEAAMEEEPAMDFGDEEW</sequence>
<dbReference type="OrthoDB" id="122910at2"/>
<gene>
    <name evidence="2" type="ORF">SAMN05421508_101658</name>
</gene>
<feature type="region of interest" description="Disordered" evidence="1">
    <location>
        <begin position="153"/>
        <end position="178"/>
    </location>
</feature>
<dbReference type="Pfam" id="PF09849">
    <property type="entry name" value="DUF2076"/>
    <property type="match status" value="1"/>
</dbReference>
<keyword evidence="3" id="KW-1185">Reference proteome</keyword>
<dbReference type="RefSeq" id="WP_097277525.1">
    <property type="nucleotide sequence ID" value="NZ_OCNJ01000001.1"/>
</dbReference>
<evidence type="ECO:0008006" key="4">
    <source>
        <dbReference type="Google" id="ProtNLM"/>
    </source>
</evidence>
<organism evidence="2 3">
    <name type="scientific">Caenispirillum bisanense</name>
    <dbReference type="NCBI Taxonomy" id="414052"/>
    <lineage>
        <taxon>Bacteria</taxon>
        <taxon>Pseudomonadati</taxon>
        <taxon>Pseudomonadota</taxon>
        <taxon>Alphaproteobacteria</taxon>
        <taxon>Rhodospirillales</taxon>
        <taxon>Novispirillaceae</taxon>
        <taxon>Caenispirillum</taxon>
    </lineage>
</organism>
<reference evidence="2 3" key="1">
    <citation type="submission" date="2017-09" db="EMBL/GenBank/DDBJ databases">
        <authorList>
            <person name="Ehlers B."/>
            <person name="Leendertz F.H."/>
        </authorList>
    </citation>
    <scope>NUCLEOTIDE SEQUENCE [LARGE SCALE GENOMIC DNA]</scope>
    <source>
        <strain evidence="2 3">USBA 140</strain>
    </source>
</reference>
<dbReference type="AlphaFoldDB" id="A0A286G736"/>
<dbReference type="EMBL" id="OCNJ01000001">
    <property type="protein sequence ID" value="SOD90784.1"/>
    <property type="molecule type" value="Genomic_DNA"/>
</dbReference>